<feature type="compositionally biased region" description="Low complexity" evidence="1">
    <location>
        <begin position="22"/>
        <end position="31"/>
    </location>
</feature>
<dbReference type="EMBL" id="KV417316">
    <property type="protein sequence ID" value="KZO91920.1"/>
    <property type="molecule type" value="Genomic_DNA"/>
</dbReference>
<feature type="transmembrane region" description="Helical" evidence="2">
    <location>
        <begin position="67"/>
        <end position="91"/>
    </location>
</feature>
<organism evidence="3 4">
    <name type="scientific">Calocera viscosa (strain TUFC12733)</name>
    <dbReference type="NCBI Taxonomy" id="1330018"/>
    <lineage>
        <taxon>Eukaryota</taxon>
        <taxon>Fungi</taxon>
        <taxon>Dikarya</taxon>
        <taxon>Basidiomycota</taxon>
        <taxon>Agaricomycotina</taxon>
        <taxon>Dacrymycetes</taxon>
        <taxon>Dacrymycetales</taxon>
        <taxon>Dacrymycetaceae</taxon>
        <taxon>Calocera</taxon>
    </lineage>
</organism>
<accession>A0A167HRZ3</accession>
<feature type="region of interest" description="Disordered" evidence="1">
    <location>
        <begin position="525"/>
        <end position="635"/>
    </location>
</feature>
<dbReference type="AlphaFoldDB" id="A0A167HRZ3"/>
<evidence type="ECO:0000313" key="3">
    <source>
        <dbReference type="EMBL" id="KZO91920.1"/>
    </source>
</evidence>
<feature type="compositionally biased region" description="Polar residues" evidence="1">
    <location>
        <begin position="530"/>
        <end position="543"/>
    </location>
</feature>
<keyword evidence="2" id="KW-0812">Transmembrane</keyword>
<keyword evidence="2" id="KW-1133">Transmembrane helix</keyword>
<reference evidence="3 4" key="1">
    <citation type="journal article" date="2016" name="Mol. Biol. Evol.">
        <title>Comparative Genomics of Early-Diverging Mushroom-Forming Fungi Provides Insights into the Origins of Lignocellulose Decay Capabilities.</title>
        <authorList>
            <person name="Nagy L.G."/>
            <person name="Riley R."/>
            <person name="Tritt A."/>
            <person name="Adam C."/>
            <person name="Daum C."/>
            <person name="Floudas D."/>
            <person name="Sun H."/>
            <person name="Yadav J.S."/>
            <person name="Pangilinan J."/>
            <person name="Larsson K.H."/>
            <person name="Matsuura K."/>
            <person name="Barry K."/>
            <person name="Labutti K."/>
            <person name="Kuo R."/>
            <person name="Ohm R.A."/>
            <person name="Bhattacharya S.S."/>
            <person name="Shirouzu T."/>
            <person name="Yoshinaga Y."/>
            <person name="Martin F.M."/>
            <person name="Grigoriev I.V."/>
            <person name="Hibbett D.S."/>
        </authorList>
    </citation>
    <scope>NUCLEOTIDE SEQUENCE [LARGE SCALE GENOMIC DNA]</scope>
    <source>
        <strain evidence="3 4">TUFC12733</strain>
    </source>
</reference>
<keyword evidence="2" id="KW-0472">Membrane</keyword>
<feature type="region of interest" description="Disordered" evidence="1">
    <location>
        <begin position="1"/>
        <end position="31"/>
    </location>
</feature>
<feature type="region of interest" description="Disordered" evidence="1">
    <location>
        <begin position="450"/>
        <end position="483"/>
    </location>
</feature>
<evidence type="ECO:0000256" key="1">
    <source>
        <dbReference type="SAM" id="MobiDB-lite"/>
    </source>
</evidence>
<protein>
    <submittedName>
        <fullName evidence="3">Uncharacterized protein</fullName>
    </submittedName>
</protein>
<dbReference type="OrthoDB" id="10664569at2759"/>
<feature type="compositionally biased region" description="Pro residues" evidence="1">
    <location>
        <begin position="599"/>
        <end position="611"/>
    </location>
</feature>
<feature type="compositionally biased region" description="Low complexity" evidence="1">
    <location>
        <begin position="544"/>
        <end position="567"/>
    </location>
</feature>
<evidence type="ECO:0000313" key="4">
    <source>
        <dbReference type="Proteomes" id="UP000076738"/>
    </source>
</evidence>
<feature type="compositionally biased region" description="Low complexity" evidence="1">
    <location>
        <begin position="612"/>
        <end position="623"/>
    </location>
</feature>
<feature type="compositionally biased region" description="Polar residues" evidence="1">
    <location>
        <begin position="339"/>
        <end position="354"/>
    </location>
</feature>
<feature type="compositionally biased region" description="Basic and acidic residues" evidence="1">
    <location>
        <begin position="309"/>
        <end position="336"/>
    </location>
</feature>
<feature type="region of interest" description="Disordered" evidence="1">
    <location>
        <begin position="153"/>
        <end position="174"/>
    </location>
</feature>
<sequence>MSSALPTDLVPGDPTSVVDPKTLPSTPTTTTNTALYFNTAAPTLPAPTYSDGVLPSSSSSSSSPSPALIGAIAGGAALALLLLALVIFLLYRRRRRANRRRNNYGHHRKGHSLGSRSSFGFTIRPGAIPPSLRAPYMHDPVPPSTSSLNPAWGLSMTPTPSATPVPPTPATGTEGDSVLDRLFAQRSPSVGRTDETHGTALTGTSEGRYFTSAEELPALPERPEREMQMREVERPPTASTVTATVAESTRPLVPLQPHPRQHAAKPSISTSENTFYTVDSSGSLLRDNASGVSLAPLGPVLPSFPTPPRIEEASEDERERYSRRLSERLRAKEQRKSRQSAQSGLYALVSQSAASLPGAPHPPTPSSPEQEPQPEMEMEMEMEDVYTGMGAGNSRMSVVPRVVTGDASSSGPHEWIADLDVSRAPATGAVYPDPFSSSRDSFSIRDLEREVRSSQLLPPGRAWENTKEGSVKDDGQSERYRELEQERSINALFEALEPGAKERVRSILPSARLSGAALLMSSLGERGSVAGSSTGPLSSSGMMQSTTSLASTPQPTTTPSLPDSPDAGPSALPQSPARRPKERRSALNVAKAFKGAAPQPAPAPAPAPIQPVTPAAAPAATPTKLRKQPTGRPRR</sequence>
<feature type="compositionally biased region" description="Basic residues" evidence="1">
    <location>
        <begin position="624"/>
        <end position="635"/>
    </location>
</feature>
<evidence type="ECO:0000256" key="2">
    <source>
        <dbReference type="SAM" id="Phobius"/>
    </source>
</evidence>
<feature type="region of interest" description="Disordered" evidence="1">
    <location>
        <begin position="297"/>
        <end position="377"/>
    </location>
</feature>
<keyword evidence="4" id="KW-1185">Reference proteome</keyword>
<name>A0A167HRZ3_CALVF</name>
<feature type="compositionally biased region" description="Basic and acidic residues" evidence="1">
    <location>
        <begin position="464"/>
        <end position="483"/>
    </location>
</feature>
<gene>
    <name evidence="3" type="ORF">CALVIDRAFT_567808</name>
</gene>
<proteinExistence type="predicted"/>
<dbReference type="Proteomes" id="UP000076738">
    <property type="component" value="Unassembled WGS sequence"/>
</dbReference>